<gene>
    <name evidence="1" type="ORF">SAMN02745176_00909</name>
</gene>
<name>A0A1M6CS22_9FIRM</name>
<reference evidence="1 2" key="1">
    <citation type="submission" date="2016-11" db="EMBL/GenBank/DDBJ databases">
        <authorList>
            <person name="Jaros S."/>
            <person name="Januszkiewicz K."/>
            <person name="Wedrychowicz H."/>
        </authorList>
    </citation>
    <scope>NUCLEOTIDE SEQUENCE [LARGE SCALE GENOMIC DNA]</scope>
    <source>
        <strain evidence="1 2">DSM 19022</strain>
    </source>
</reference>
<organism evidence="1 2">
    <name type="scientific">Lutispora thermophila DSM 19022</name>
    <dbReference type="NCBI Taxonomy" id="1122184"/>
    <lineage>
        <taxon>Bacteria</taxon>
        <taxon>Bacillati</taxon>
        <taxon>Bacillota</taxon>
        <taxon>Clostridia</taxon>
        <taxon>Lutisporales</taxon>
        <taxon>Lutisporaceae</taxon>
        <taxon>Lutispora</taxon>
    </lineage>
</organism>
<dbReference type="Proteomes" id="UP000184442">
    <property type="component" value="Unassembled WGS sequence"/>
</dbReference>
<dbReference type="EMBL" id="FQZS01000005">
    <property type="protein sequence ID" value="SHI63584.1"/>
    <property type="molecule type" value="Genomic_DNA"/>
</dbReference>
<proteinExistence type="predicted"/>
<evidence type="ECO:0000313" key="2">
    <source>
        <dbReference type="Proteomes" id="UP000184442"/>
    </source>
</evidence>
<evidence type="ECO:0000313" key="1">
    <source>
        <dbReference type="EMBL" id="SHI63584.1"/>
    </source>
</evidence>
<sequence length="64" mass="7758">MNKVNIKLNKMFIECKYPKNLLFNDMSKLISIQRNTMDIFNAYDYDKNVDLCQYFRHKNSDLLC</sequence>
<accession>A0A1M6CS22</accession>
<protein>
    <submittedName>
        <fullName evidence="1">Uncharacterized protein</fullName>
    </submittedName>
</protein>
<keyword evidence="2" id="KW-1185">Reference proteome</keyword>
<dbReference type="AlphaFoldDB" id="A0A1M6CS22"/>